<accession>A0ABT6TGA9</accession>
<name>A0ABT6TGA9_9BACL</name>
<proteinExistence type="predicted"/>
<protein>
    <recommendedName>
        <fullName evidence="1">DUF7660 domain-containing protein</fullName>
    </recommendedName>
</protein>
<organism evidence="2 3">
    <name type="scientific">Cohnella hashimotonis</name>
    <dbReference type="NCBI Taxonomy" id="2826895"/>
    <lineage>
        <taxon>Bacteria</taxon>
        <taxon>Bacillati</taxon>
        <taxon>Bacillota</taxon>
        <taxon>Bacilli</taxon>
        <taxon>Bacillales</taxon>
        <taxon>Paenibacillaceae</taxon>
        <taxon>Cohnella</taxon>
    </lineage>
</organism>
<comment type="caution">
    <text evidence="2">The sequence shown here is derived from an EMBL/GenBank/DDBJ whole genome shotgun (WGS) entry which is preliminary data.</text>
</comment>
<feature type="domain" description="DUF7660" evidence="1">
    <location>
        <begin position="13"/>
        <end position="85"/>
    </location>
</feature>
<dbReference type="EMBL" id="JAGRPV010000001">
    <property type="protein sequence ID" value="MDI4645874.1"/>
    <property type="molecule type" value="Genomic_DNA"/>
</dbReference>
<gene>
    <name evidence="2" type="ORF">KB449_12935</name>
</gene>
<evidence type="ECO:0000313" key="2">
    <source>
        <dbReference type="EMBL" id="MDI4645874.1"/>
    </source>
</evidence>
<evidence type="ECO:0000259" key="1">
    <source>
        <dbReference type="Pfam" id="PF24693"/>
    </source>
</evidence>
<dbReference type="RefSeq" id="WP_282908773.1">
    <property type="nucleotide sequence ID" value="NZ_JAGRPV010000001.1"/>
</dbReference>
<dbReference type="Pfam" id="PF24693">
    <property type="entry name" value="DUF7660"/>
    <property type="match status" value="1"/>
</dbReference>
<dbReference type="InterPro" id="IPR056077">
    <property type="entry name" value="DUF7660"/>
</dbReference>
<dbReference type="Proteomes" id="UP001161691">
    <property type="component" value="Unassembled WGS sequence"/>
</dbReference>
<evidence type="ECO:0000313" key="3">
    <source>
        <dbReference type="Proteomes" id="UP001161691"/>
    </source>
</evidence>
<reference evidence="2" key="1">
    <citation type="submission" date="2023-04" db="EMBL/GenBank/DDBJ databases">
        <title>Comparative genomic analysis of Cohnella hashimotonis sp. nov., isolated from the International Space Station.</title>
        <authorList>
            <person name="Venkateswaran K."/>
            <person name="Simpson A."/>
        </authorList>
    </citation>
    <scope>NUCLEOTIDE SEQUENCE</scope>
    <source>
        <strain evidence="2">F6_2S_P_1</strain>
    </source>
</reference>
<keyword evidence="3" id="KW-1185">Reference proteome</keyword>
<sequence length="85" mass="10211">MMRLNEMINGIKTKEDLLIFLSALRKDLISNNEEWENPSLESYLEAMESWIETMDSYYKNTNQLLPEQPSWKMFADILYASKYYE</sequence>